<dbReference type="EMBL" id="AP022570">
    <property type="protein sequence ID" value="BBX53119.1"/>
    <property type="molecule type" value="Genomic_DNA"/>
</dbReference>
<proteinExistence type="predicted"/>
<gene>
    <name evidence="1" type="ORF">MPOR_41450</name>
</gene>
<dbReference type="RefSeq" id="WP_163677112.1">
    <property type="nucleotide sequence ID" value="NZ_AP022570.1"/>
</dbReference>
<dbReference type="AlphaFoldDB" id="A0A6N4VF98"/>
<sequence length="147" mass="15191">MHYDVAVPDPVRVIVADSVGVAVDAAGEFVRVRGEDLRLVAQRANAARTEHPGRTVLVDIDVVVDDTAAGARRQVADAGVSAAAGTLTYIGTPTGLAGLIADIHALGLCDGAVLRPLLPGVAEVIRARVLPELDTMGLTAPRESWPA</sequence>
<keyword evidence="2" id="KW-1185">Reference proteome</keyword>
<accession>A0A6N4VF98</accession>
<reference evidence="1 2" key="1">
    <citation type="journal article" date="2019" name="Emerg. Microbes Infect.">
        <title>Comprehensive subspecies identification of 175 nontuberculous mycobacteria species based on 7547 genomic profiles.</title>
        <authorList>
            <person name="Matsumoto Y."/>
            <person name="Kinjo T."/>
            <person name="Motooka D."/>
            <person name="Nabeya D."/>
            <person name="Jung N."/>
            <person name="Uechi K."/>
            <person name="Horii T."/>
            <person name="Iida T."/>
            <person name="Fujita J."/>
            <person name="Nakamura S."/>
        </authorList>
    </citation>
    <scope>NUCLEOTIDE SEQUENCE [LARGE SCALE GENOMIC DNA]</scope>
    <source>
        <strain evidence="1 2">JCM 12603</strain>
    </source>
</reference>
<dbReference type="GO" id="GO:0016705">
    <property type="term" value="F:oxidoreductase activity, acting on paired donors, with incorporation or reduction of molecular oxygen"/>
    <property type="evidence" value="ECO:0007669"/>
    <property type="project" value="InterPro"/>
</dbReference>
<dbReference type="SUPFAM" id="SSF51679">
    <property type="entry name" value="Bacterial luciferase-like"/>
    <property type="match status" value="1"/>
</dbReference>
<protein>
    <recommendedName>
        <fullName evidence="3">Luciferase-like domain-containing protein</fullName>
    </recommendedName>
</protein>
<dbReference type="Proteomes" id="UP000466785">
    <property type="component" value="Chromosome"/>
</dbReference>
<organism evidence="1 2">
    <name type="scientific">Mycolicibacterium poriferae</name>
    <dbReference type="NCBI Taxonomy" id="39694"/>
    <lineage>
        <taxon>Bacteria</taxon>
        <taxon>Bacillati</taxon>
        <taxon>Actinomycetota</taxon>
        <taxon>Actinomycetes</taxon>
        <taxon>Mycobacteriales</taxon>
        <taxon>Mycobacteriaceae</taxon>
        <taxon>Mycolicibacterium</taxon>
    </lineage>
</organism>
<name>A0A6N4VF98_9MYCO</name>
<dbReference type="Gene3D" id="3.20.20.30">
    <property type="entry name" value="Luciferase-like domain"/>
    <property type="match status" value="1"/>
</dbReference>
<dbReference type="InterPro" id="IPR036661">
    <property type="entry name" value="Luciferase-like_sf"/>
</dbReference>
<evidence type="ECO:0008006" key="3">
    <source>
        <dbReference type="Google" id="ProtNLM"/>
    </source>
</evidence>
<dbReference type="KEGG" id="mpof:MPOR_41450"/>
<evidence type="ECO:0000313" key="2">
    <source>
        <dbReference type="Proteomes" id="UP000466785"/>
    </source>
</evidence>
<evidence type="ECO:0000313" key="1">
    <source>
        <dbReference type="EMBL" id="BBX53119.1"/>
    </source>
</evidence>